<keyword evidence="2" id="KW-0547">Nucleotide-binding</keyword>
<dbReference type="InterPro" id="IPR027417">
    <property type="entry name" value="P-loop_NTPase"/>
</dbReference>
<proteinExistence type="predicted"/>
<dbReference type="GO" id="GO:0016887">
    <property type="term" value="F:ATP hydrolysis activity"/>
    <property type="evidence" value="ECO:0007669"/>
    <property type="project" value="InterPro"/>
</dbReference>
<comment type="caution">
    <text evidence="2">The sequence shown here is derived from an EMBL/GenBank/DDBJ whole genome shotgun (WGS) entry which is preliminary data.</text>
</comment>
<dbReference type="EMBL" id="JAASTX010000001">
    <property type="protein sequence ID" value="MBC1490383.1"/>
    <property type="molecule type" value="Genomic_DNA"/>
</dbReference>
<evidence type="ECO:0000313" key="2">
    <source>
        <dbReference type="EMBL" id="MBC1490383.1"/>
    </source>
</evidence>
<dbReference type="CDD" id="cd00267">
    <property type="entry name" value="ABC_ATPase"/>
    <property type="match status" value="1"/>
</dbReference>
<dbReference type="AlphaFoldDB" id="A0A7X1CAH3"/>
<dbReference type="Gene3D" id="3.40.50.300">
    <property type="entry name" value="P-loop containing nucleotide triphosphate hydrolases"/>
    <property type="match status" value="1"/>
</dbReference>
<dbReference type="SUPFAM" id="SSF52540">
    <property type="entry name" value="P-loop containing nucleoside triphosphate hydrolases"/>
    <property type="match status" value="1"/>
</dbReference>
<name>A0A7X1CAH3_9LIST</name>
<dbReference type="Pfam" id="PF13304">
    <property type="entry name" value="AAA_21"/>
    <property type="match status" value="1"/>
</dbReference>
<gene>
    <name evidence="2" type="ORF">HCI99_00930</name>
</gene>
<reference evidence="2 3" key="1">
    <citation type="submission" date="2020-03" db="EMBL/GenBank/DDBJ databases">
        <title>Soil Listeria distribution.</title>
        <authorList>
            <person name="Liao J."/>
            <person name="Wiedmann M."/>
        </authorList>
    </citation>
    <scope>NUCLEOTIDE SEQUENCE [LARGE SCALE GENOMIC DNA]</scope>
    <source>
        <strain evidence="2 3">FSL L7-1547</strain>
    </source>
</reference>
<protein>
    <submittedName>
        <fullName evidence="2">ATP-binding protein</fullName>
    </submittedName>
</protein>
<dbReference type="InterPro" id="IPR003959">
    <property type="entry name" value="ATPase_AAA_core"/>
</dbReference>
<keyword evidence="2" id="KW-0067">ATP-binding</keyword>
<dbReference type="Proteomes" id="UP000533953">
    <property type="component" value="Unassembled WGS sequence"/>
</dbReference>
<evidence type="ECO:0000259" key="1">
    <source>
        <dbReference type="Pfam" id="PF13304"/>
    </source>
</evidence>
<accession>A0A7X1CAH3</accession>
<evidence type="ECO:0000313" key="3">
    <source>
        <dbReference type="Proteomes" id="UP000533953"/>
    </source>
</evidence>
<sequence length="397" mass="46073">MDIKIIKSVFKNLQGYENNMLSLDFLASKRVYEFEYDENVVTKLINNIYKLNSISLAGINASGKTTTLNIISDNLKIFIQNQSLNYQMIFSNYFNEKLEIENYFYHDGFVYKLISFIQKDDRNQLLIFDEEFLYEKKINSNIAKKDFLLFDGIKPKIVRSTLENNFLKPEDSVFSSILNTMDTSRKKIIKDMGHQTNFNYLSIYSEQMPISFVNYLDSSIEEFCILNQEMGVDKVPKFKIKFKGHDKEIISDFIELEKYLSSGTIKGINILMNMMLVLNSGGYLLIDEIENHLNKTIVINIIDMFTSFLNKNGATLIFTTHYSEILDSIDRSDSIYVLNKSENISLNKFSTLAYGKDRSDKKKSDLLLNGGEFKTAPSYSGYRQLIKDMKRFIEEAD</sequence>
<organism evidence="2 3">
    <name type="scientific">Listeria booriae</name>
    <dbReference type="NCBI Taxonomy" id="1552123"/>
    <lineage>
        <taxon>Bacteria</taxon>
        <taxon>Bacillati</taxon>
        <taxon>Bacillota</taxon>
        <taxon>Bacilli</taxon>
        <taxon>Bacillales</taxon>
        <taxon>Listeriaceae</taxon>
        <taxon>Listeria</taxon>
    </lineage>
</organism>
<dbReference type="RefSeq" id="WP_185416466.1">
    <property type="nucleotide sequence ID" value="NZ_JAASTX010000001.1"/>
</dbReference>
<feature type="domain" description="ATPase AAA-type core" evidence="1">
    <location>
        <begin position="56"/>
        <end position="327"/>
    </location>
</feature>
<dbReference type="GO" id="GO:0005524">
    <property type="term" value="F:ATP binding"/>
    <property type="evidence" value="ECO:0007669"/>
    <property type="project" value="UniProtKB-KW"/>
</dbReference>